<dbReference type="Pfam" id="PF05036">
    <property type="entry name" value="SPOR"/>
    <property type="match status" value="1"/>
</dbReference>
<evidence type="ECO:0000259" key="2">
    <source>
        <dbReference type="PROSITE" id="PS51724"/>
    </source>
</evidence>
<accession>A0ABY5LHQ9</accession>
<dbReference type="InterPro" id="IPR036680">
    <property type="entry name" value="SPOR-like_sf"/>
</dbReference>
<reference evidence="3" key="1">
    <citation type="submission" date="2022-07" db="EMBL/GenBank/DDBJ databases">
        <title>Complete genome of Vibrio japonicus strain JCM 31412T and phylogenomic assessment of the Nereis clade of the genus Vibrio.</title>
        <authorList>
            <person name="Shlafstein M.D."/>
            <person name="Emsley S.A."/>
            <person name="Ushijima B."/>
            <person name="Videau P."/>
            <person name="Saw J.H."/>
        </authorList>
    </citation>
    <scope>NUCLEOTIDE SEQUENCE</scope>
    <source>
        <strain evidence="3">JCM 31412</strain>
    </source>
</reference>
<dbReference type="CDD" id="cd00037">
    <property type="entry name" value="CLECT"/>
    <property type="match status" value="1"/>
</dbReference>
<sequence length="299" mass="33726">MTMRKRPLVNILSISTLLMVMIPAPTLAEEFLCDAIQTSGTQLPLLDKSCPIGNGLWGKQKPKGQGSKFWIQCGIYPKPLSLNRAKRLYQHISTDVWMKPESKEYRCLIGPYVDFSQASSELAKVRKEQGYKDAFIREILNSANVKPSAQKPTAKPVEVSAEKRTQAVFTAPVKTDLKPEPKPVVEKKKTEVSIRVQTTLNGKEYKVPYVMFSDELFYMEHDLPWNRMSYDGANKTCRSLGMHLATPADWKVLLDSQVMAKGKWPIHLPYWGAKNTGLFYSGKVNQLKGSSKLNVLCVK</sequence>
<feature type="domain" description="SPOR" evidence="2">
    <location>
        <begin position="63"/>
        <end position="138"/>
    </location>
</feature>
<dbReference type="InterPro" id="IPR007730">
    <property type="entry name" value="SPOR-like_dom"/>
</dbReference>
<feature type="chain" id="PRO_5046958371" evidence="1">
    <location>
        <begin position="29"/>
        <end position="299"/>
    </location>
</feature>
<dbReference type="RefSeq" id="WP_257084412.1">
    <property type="nucleotide sequence ID" value="NZ_CP102096.1"/>
</dbReference>
<keyword evidence="4" id="KW-1185">Reference proteome</keyword>
<keyword evidence="1" id="KW-0732">Signal</keyword>
<gene>
    <name evidence="3" type="ORF">NP165_00315</name>
</gene>
<evidence type="ECO:0000256" key="1">
    <source>
        <dbReference type="SAM" id="SignalP"/>
    </source>
</evidence>
<proteinExistence type="predicted"/>
<dbReference type="EMBL" id="CP102096">
    <property type="protein sequence ID" value="UUM30670.1"/>
    <property type="molecule type" value="Genomic_DNA"/>
</dbReference>
<dbReference type="SUPFAM" id="SSF110997">
    <property type="entry name" value="Sporulation related repeat"/>
    <property type="match status" value="1"/>
</dbReference>
<name>A0ABY5LHQ9_9VIBR</name>
<dbReference type="PROSITE" id="PS51724">
    <property type="entry name" value="SPOR"/>
    <property type="match status" value="1"/>
</dbReference>
<organism evidence="3 4">
    <name type="scientific">Vibrio japonicus</name>
    <dbReference type="NCBI Taxonomy" id="1824638"/>
    <lineage>
        <taxon>Bacteria</taxon>
        <taxon>Pseudomonadati</taxon>
        <taxon>Pseudomonadota</taxon>
        <taxon>Gammaproteobacteria</taxon>
        <taxon>Vibrionales</taxon>
        <taxon>Vibrionaceae</taxon>
        <taxon>Vibrio</taxon>
    </lineage>
</organism>
<protein>
    <submittedName>
        <fullName evidence="3">SPOR domain-containing protein</fullName>
    </submittedName>
</protein>
<feature type="signal peptide" evidence="1">
    <location>
        <begin position="1"/>
        <end position="28"/>
    </location>
</feature>
<evidence type="ECO:0000313" key="4">
    <source>
        <dbReference type="Proteomes" id="UP001058602"/>
    </source>
</evidence>
<dbReference type="Proteomes" id="UP001058602">
    <property type="component" value="Chromosome 1"/>
</dbReference>
<evidence type="ECO:0000313" key="3">
    <source>
        <dbReference type="EMBL" id="UUM30670.1"/>
    </source>
</evidence>